<evidence type="ECO:0000259" key="3">
    <source>
        <dbReference type="PROSITE" id="PS50883"/>
    </source>
</evidence>
<organism evidence="4 5">
    <name type="scientific">Terasakiella brassicae</name>
    <dbReference type="NCBI Taxonomy" id="1634917"/>
    <lineage>
        <taxon>Bacteria</taxon>
        <taxon>Pseudomonadati</taxon>
        <taxon>Pseudomonadota</taxon>
        <taxon>Alphaproteobacteria</taxon>
        <taxon>Rhodospirillales</taxon>
        <taxon>Terasakiellaceae</taxon>
        <taxon>Terasakiella</taxon>
    </lineage>
</organism>
<dbReference type="Proteomes" id="UP000632498">
    <property type="component" value="Unassembled WGS sequence"/>
</dbReference>
<dbReference type="Gene3D" id="3.20.20.450">
    <property type="entry name" value="EAL domain"/>
    <property type="match status" value="1"/>
</dbReference>
<evidence type="ECO:0000313" key="4">
    <source>
        <dbReference type="EMBL" id="GGF57314.1"/>
    </source>
</evidence>
<reference evidence="4" key="2">
    <citation type="submission" date="2020-09" db="EMBL/GenBank/DDBJ databases">
        <authorList>
            <person name="Sun Q."/>
            <person name="Zhou Y."/>
        </authorList>
    </citation>
    <scope>NUCLEOTIDE SEQUENCE</scope>
    <source>
        <strain evidence="4">CGMCC 1.15254</strain>
    </source>
</reference>
<dbReference type="InterPro" id="IPR035919">
    <property type="entry name" value="EAL_sf"/>
</dbReference>
<dbReference type="PANTHER" id="PTHR33121">
    <property type="entry name" value="CYCLIC DI-GMP PHOSPHODIESTERASE PDEF"/>
    <property type="match status" value="1"/>
</dbReference>
<evidence type="ECO:0000256" key="1">
    <source>
        <dbReference type="PROSITE-ProRule" id="PRU00169"/>
    </source>
</evidence>
<dbReference type="InterPro" id="IPR001633">
    <property type="entry name" value="EAL_dom"/>
</dbReference>
<proteinExistence type="predicted"/>
<sequence>MIKKLLVIDDEPDICEFICDVADGMGFSTAKTHKSLDFPLLYSNDLDCIVMDLSMPDMDGIELMRFLGHNQCNADIIVVSGMDESIISTANRLARDHGLNVLGSLSKPIKITSLEDILSRVTLRSIERKAVSSTVKYDKQDQTFPTVEEMRAAIDNKQIQPFFQPQISTHDDTLVACEALARWHHPEKGLVPPFQFISFAEDNNLINDLTLCMFEQVLETLTHWQTCGINIGCSINFSAHSLSNLDLPDLLFAQALKYGISTNFLTIEITENAVLEEGKTYLDVLTRLRMKGFKLSIDDFGTGYSSMKQLRDIPFNEVKIDRSFVMNVMTEESAKSIVQSTTNLAHTLSMSIVSEGVEDLETLNFLKELGSDLLQGYYFSPPLARDDFQQWAHQWQKNKQK</sequence>
<dbReference type="PANTHER" id="PTHR33121:SF71">
    <property type="entry name" value="OXYGEN SENSOR PROTEIN DOSP"/>
    <property type="match status" value="1"/>
</dbReference>
<accession>A0A917F9B7</accession>
<feature type="domain" description="EAL" evidence="3">
    <location>
        <begin position="143"/>
        <end position="396"/>
    </location>
</feature>
<dbReference type="GO" id="GO:0071111">
    <property type="term" value="F:cyclic-guanylate-specific phosphodiesterase activity"/>
    <property type="evidence" value="ECO:0007669"/>
    <property type="project" value="InterPro"/>
</dbReference>
<keyword evidence="1" id="KW-0597">Phosphoprotein</keyword>
<evidence type="ECO:0000313" key="5">
    <source>
        <dbReference type="Proteomes" id="UP000632498"/>
    </source>
</evidence>
<gene>
    <name evidence="4" type="ORF">GCM10011332_08440</name>
</gene>
<dbReference type="Pfam" id="PF00072">
    <property type="entry name" value="Response_reg"/>
    <property type="match status" value="1"/>
</dbReference>
<dbReference type="RefSeq" id="WP_188661977.1">
    <property type="nucleotide sequence ID" value="NZ_BMHV01000005.1"/>
</dbReference>
<feature type="modified residue" description="4-aspartylphosphate" evidence="1">
    <location>
        <position position="52"/>
    </location>
</feature>
<dbReference type="InterPro" id="IPR011006">
    <property type="entry name" value="CheY-like_superfamily"/>
</dbReference>
<evidence type="ECO:0000259" key="2">
    <source>
        <dbReference type="PROSITE" id="PS50110"/>
    </source>
</evidence>
<dbReference type="SMART" id="SM00448">
    <property type="entry name" value="REC"/>
    <property type="match status" value="1"/>
</dbReference>
<name>A0A917F9B7_9PROT</name>
<dbReference type="GO" id="GO:0000160">
    <property type="term" value="P:phosphorelay signal transduction system"/>
    <property type="evidence" value="ECO:0007669"/>
    <property type="project" value="InterPro"/>
</dbReference>
<dbReference type="InterPro" id="IPR001789">
    <property type="entry name" value="Sig_transdc_resp-reg_receiver"/>
</dbReference>
<feature type="domain" description="Response regulatory" evidence="2">
    <location>
        <begin position="4"/>
        <end position="122"/>
    </location>
</feature>
<dbReference type="SUPFAM" id="SSF141868">
    <property type="entry name" value="EAL domain-like"/>
    <property type="match status" value="1"/>
</dbReference>
<keyword evidence="5" id="KW-1185">Reference proteome</keyword>
<dbReference type="Gene3D" id="3.40.50.2300">
    <property type="match status" value="1"/>
</dbReference>
<comment type="caution">
    <text evidence="4">The sequence shown here is derived from an EMBL/GenBank/DDBJ whole genome shotgun (WGS) entry which is preliminary data.</text>
</comment>
<dbReference type="SUPFAM" id="SSF52172">
    <property type="entry name" value="CheY-like"/>
    <property type="match status" value="1"/>
</dbReference>
<dbReference type="AlphaFoldDB" id="A0A917F9B7"/>
<dbReference type="PROSITE" id="PS50110">
    <property type="entry name" value="RESPONSE_REGULATORY"/>
    <property type="match status" value="1"/>
</dbReference>
<reference evidence="4" key="1">
    <citation type="journal article" date="2014" name="Int. J. Syst. Evol. Microbiol.">
        <title>Complete genome sequence of Corynebacterium casei LMG S-19264T (=DSM 44701T), isolated from a smear-ripened cheese.</title>
        <authorList>
            <consortium name="US DOE Joint Genome Institute (JGI-PGF)"/>
            <person name="Walter F."/>
            <person name="Albersmeier A."/>
            <person name="Kalinowski J."/>
            <person name="Ruckert C."/>
        </authorList>
    </citation>
    <scope>NUCLEOTIDE SEQUENCE</scope>
    <source>
        <strain evidence="4">CGMCC 1.15254</strain>
    </source>
</reference>
<dbReference type="PROSITE" id="PS50883">
    <property type="entry name" value="EAL"/>
    <property type="match status" value="1"/>
</dbReference>
<dbReference type="Pfam" id="PF00563">
    <property type="entry name" value="EAL"/>
    <property type="match status" value="1"/>
</dbReference>
<dbReference type="EMBL" id="BMHV01000005">
    <property type="protein sequence ID" value="GGF57314.1"/>
    <property type="molecule type" value="Genomic_DNA"/>
</dbReference>
<protein>
    <submittedName>
        <fullName evidence="4">Diguanylate phosphodiesterase</fullName>
    </submittedName>
</protein>
<dbReference type="InterPro" id="IPR050706">
    <property type="entry name" value="Cyclic-di-GMP_PDE-like"/>
</dbReference>
<dbReference type="CDD" id="cd01948">
    <property type="entry name" value="EAL"/>
    <property type="match status" value="1"/>
</dbReference>
<dbReference type="SMART" id="SM00052">
    <property type="entry name" value="EAL"/>
    <property type="match status" value="1"/>
</dbReference>